<proteinExistence type="predicted"/>
<protein>
    <submittedName>
        <fullName evidence="1">Uncharacterized protein</fullName>
    </submittedName>
</protein>
<gene>
    <name evidence="1" type="ORF">M9Y10_041953</name>
</gene>
<evidence type="ECO:0000313" key="2">
    <source>
        <dbReference type="Proteomes" id="UP001470230"/>
    </source>
</evidence>
<sequence>MVQLTNLNDEIFEWLYHINELTVQTVAISIISSNLVKTEEDVQELVAYILQVVRTSFQLQQFLIELIISLDQLADDSNYLKILIPFMSNKIVYSFYKCPGYCSFALKMSSKGLVSINEVVNRICLIDSEFMASIQRSQLNDQTFGCFNQKSDHSRVVSWFFPELHEIKHFSYVYK</sequence>
<reference evidence="1 2" key="1">
    <citation type="submission" date="2024-04" db="EMBL/GenBank/DDBJ databases">
        <title>Tritrichomonas musculus Genome.</title>
        <authorList>
            <person name="Alves-Ferreira E."/>
            <person name="Grigg M."/>
            <person name="Lorenzi H."/>
            <person name="Galac M."/>
        </authorList>
    </citation>
    <scope>NUCLEOTIDE SEQUENCE [LARGE SCALE GENOMIC DNA]</scope>
    <source>
        <strain evidence="1 2">EAF2021</strain>
    </source>
</reference>
<dbReference type="EMBL" id="JAPFFF010000007">
    <property type="protein sequence ID" value="KAK8886490.1"/>
    <property type="molecule type" value="Genomic_DNA"/>
</dbReference>
<dbReference type="Proteomes" id="UP001470230">
    <property type="component" value="Unassembled WGS sequence"/>
</dbReference>
<keyword evidence="2" id="KW-1185">Reference proteome</keyword>
<evidence type="ECO:0000313" key="1">
    <source>
        <dbReference type="EMBL" id="KAK8886490.1"/>
    </source>
</evidence>
<name>A0ABR2K8X6_9EUKA</name>
<comment type="caution">
    <text evidence="1">The sequence shown here is derived from an EMBL/GenBank/DDBJ whole genome shotgun (WGS) entry which is preliminary data.</text>
</comment>
<accession>A0ABR2K8X6</accession>
<organism evidence="1 2">
    <name type="scientific">Tritrichomonas musculus</name>
    <dbReference type="NCBI Taxonomy" id="1915356"/>
    <lineage>
        <taxon>Eukaryota</taxon>
        <taxon>Metamonada</taxon>
        <taxon>Parabasalia</taxon>
        <taxon>Tritrichomonadida</taxon>
        <taxon>Tritrichomonadidae</taxon>
        <taxon>Tritrichomonas</taxon>
    </lineage>
</organism>